<proteinExistence type="predicted"/>
<sequence length="542" mass="63173">MRIVMNNGWRFFPFVKHGIDMFYISKFQARGIVSFASTAKVSNKEVNIQKIENVSSDETLQLSAFIDQLLIQPIESISPKKNVCLFNYKKCFSFKNLSNPINFHRQLMKASGYWNSLVQFDELLSSATVNKFCKDLKGLDMKSVVFLLIYFGNERICHENILEPLCRRIEEFIPLNDPILVSNILQSLLRLGWYDARLVTKLKHEILEFRDDIYSLQFPLALLARFHLTDRHFWRQIVESLEPKLESKQIPTLLLYNIAKAFALTNVDCRLTFPFVQALIKNFSTNSANDWLEFAYILTCLNSLNNSVAESVLNKNFVNEIKTNFQFKLEKERAYNNLRLKTISCAAKLELPNYKGPFFVDNLTPKETRRLLKTKFTAEGMEAFSNFEILMRLVVLPNLYSTGQEWHEATGVIIEGRCFVDVSKREFIPLSKIQTERKQGTICKEIAILFFTKRQLTKIYDPTEEIGPVRLVGVCQTGIRLLKKAGLHPVVFTEEQFQSFDDERTKVEYIRNRLLDLSEDFHENNWLLDEANVKKTNNFYDR</sequence>
<protein>
    <submittedName>
        <fullName evidence="1">Uncharacterized protein</fullName>
    </submittedName>
</protein>
<organism evidence="1 2">
    <name type="scientific">Meloidogyne enterolobii</name>
    <name type="common">Root-knot nematode worm</name>
    <name type="synonym">Meloidogyne mayaguensis</name>
    <dbReference type="NCBI Taxonomy" id="390850"/>
    <lineage>
        <taxon>Eukaryota</taxon>
        <taxon>Metazoa</taxon>
        <taxon>Ecdysozoa</taxon>
        <taxon>Nematoda</taxon>
        <taxon>Chromadorea</taxon>
        <taxon>Rhabditida</taxon>
        <taxon>Tylenchina</taxon>
        <taxon>Tylenchomorpha</taxon>
        <taxon>Tylenchoidea</taxon>
        <taxon>Meloidogynidae</taxon>
        <taxon>Meloidogyninae</taxon>
        <taxon>Meloidogyne</taxon>
    </lineage>
</organism>
<name>A0ACB0ZT75_MELEN</name>
<accession>A0ACB0ZT75</accession>
<reference evidence="1" key="1">
    <citation type="submission" date="2023-11" db="EMBL/GenBank/DDBJ databases">
        <authorList>
            <person name="Poullet M."/>
        </authorList>
    </citation>
    <scope>NUCLEOTIDE SEQUENCE</scope>
    <source>
        <strain evidence="1">E1834</strain>
    </source>
</reference>
<comment type="caution">
    <text evidence="1">The sequence shown here is derived from an EMBL/GenBank/DDBJ whole genome shotgun (WGS) entry which is preliminary data.</text>
</comment>
<keyword evidence="2" id="KW-1185">Reference proteome</keyword>
<gene>
    <name evidence="1" type="ORF">MENTE1834_LOCUS29032</name>
</gene>
<dbReference type="EMBL" id="CAVMJV010000045">
    <property type="protein sequence ID" value="CAK5081794.1"/>
    <property type="molecule type" value="Genomic_DNA"/>
</dbReference>
<dbReference type="Proteomes" id="UP001497535">
    <property type="component" value="Unassembled WGS sequence"/>
</dbReference>
<evidence type="ECO:0000313" key="1">
    <source>
        <dbReference type="EMBL" id="CAK5081794.1"/>
    </source>
</evidence>
<evidence type="ECO:0000313" key="2">
    <source>
        <dbReference type="Proteomes" id="UP001497535"/>
    </source>
</evidence>